<dbReference type="GO" id="GO:0005525">
    <property type="term" value="F:GTP binding"/>
    <property type="evidence" value="ECO:0007669"/>
    <property type="project" value="InterPro"/>
</dbReference>
<feature type="domain" description="Tr-type G" evidence="1">
    <location>
        <begin position="95"/>
        <end position="290"/>
    </location>
</feature>
<dbReference type="InterPro" id="IPR047042">
    <property type="entry name" value="BipA_II"/>
</dbReference>
<dbReference type="Proteomes" id="UP000077202">
    <property type="component" value="Unassembled WGS sequence"/>
</dbReference>
<dbReference type="InterPro" id="IPR005225">
    <property type="entry name" value="Small_GTP-bd"/>
</dbReference>
<comment type="caution">
    <text evidence="2">The sequence shown here is derived from an EMBL/GenBank/DDBJ whole genome shotgun (WGS) entry which is preliminary data.</text>
</comment>
<dbReference type="Gene3D" id="3.30.70.870">
    <property type="entry name" value="Elongation Factor G (Translational Gtpase), domain 3"/>
    <property type="match status" value="1"/>
</dbReference>
<dbReference type="FunFam" id="3.30.70.870:FF:000003">
    <property type="entry name" value="GTP-binding protein TypA"/>
    <property type="match status" value="1"/>
</dbReference>
<organism evidence="2 3">
    <name type="scientific">Marchantia polymorpha subsp. ruderalis</name>
    <dbReference type="NCBI Taxonomy" id="1480154"/>
    <lineage>
        <taxon>Eukaryota</taxon>
        <taxon>Viridiplantae</taxon>
        <taxon>Streptophyta</taxon>
        <taxon>Embryophyta</taxon>
        <taxon>Marchantiophyta</taxon>
        <taxon>Marchantiopsida</taxon>
        <taxon>Marchantiidae</taxon>
        <taxon>Marchantiales</taxon>
        <taxon>Marchantiaceae</taxon>
        <taxon>Marchantia</taxon>
    </lineage>
</organism>
<dbReference type="PROSITE" id="PS00301">
    <property type="entry name" value="G_TR_1"/>
    <property type="match status" value="1"/>
</dbReference>
<dbReference type="GO" id="GO:0010467">
    <property type="term" value="P:gene expression"/>
    <property type="evidence" value="ECO:0007669"/>
    <property type="project" value="UniProtKB-ARBA"/>
</dbReference>
<dbReference type="CDD" id="cd03710">
    <property type="entry name" value="BipA_TypA_C"/>
    <property type="match status" value="1"/>
</dbReference>
<dbReference type="Gene3D" id="2.40.50.250">
    <property type="entry name" value="bipa protein"/>
    <property type="match status" value="1"/>
</dbReference>
<evidence type="ECO:0000259" key="1">
    <source>
        <dbReference type="PROSITE" id="PS51722"/>
    </source>
</evidence>
<dbReference type="FunFam" id="3.40.50.300:FF:000055">
    <property type="entry name" value="GTP-binding protein TypA"/>
    <property type="match status" value="1"/>
</dbReference>
<dbReference type="AlphaFoldDB" id="A0A176VMC3"/>
<dbReference type="InterPro" id="IPR000640">
    <property type="entry name" value="EFG_V-like"/>
</dbReference>
<dbReference type="GO" id="GO:0003924">
    <property type="term" value="F:GTPase activity"/>
    <property type="evidence" value="ECO:0007669"/>
    <property type="project" value="InterPro"/>
</dbReference>
<dbReference type="InterPro" id="IPR009000">
    <property type="entry name" value="Transl_B-barrel_sf"/>
</dbReference>
<dbReference type="CDD" id="cd16263">
    <property type="entry name" value="BipA_III"/>
    <property type="match status" value="1"/>
</dbReference>
<dbReference type="InterPro" id="IPR042116">
    <property type="entry name" value="TypA/BipA_C"/>
</dbReference>
<dbReference type="Gene3D" id="2.40.30.10">
    <property type="entry name" value="Translation factors"/>
    <property type="match status" value="1"/>
</dbReference>
<dbReference type="InterPro" id="IPR047043">
    <property type="entry name" value="BipA_III"/>
</dbReference>
<dbReference type="InterPro" id="IPR048876">
    <property type="entry name" value="BipA_C"/>
</dbReference>
<protein>
    <recommendedName>
        <fullName evidence="1">Tr-type G domain-containing protein</fullName>
    </recommendedName>
</protein>
<proteinExistence type="inferred from homology"/>
<gene>
    <name evidence="2" type="ORF">AXG93_3661s1100</name>
</gene>
<dbReference type="SUPFAM" id="SSF54980">
    <property type="entry name" value="EF-G C-terminal domain-like"/>
    <property type="match status" value="2"/>
</dbReference>
<dbReference type="Pfam" id="PF00009">
    <property type="entry name" value="GTP_EFTU"/>
    <property type="match status" value="1"/>
</dbReference>
<dbReference type="HAMAP" id="MF_00849">
    <property type="entry name" value="BipA"/>
    <property type="match status" value="1"/>
</dbReference>
<name>A0A176VMC3_MARPO</name>
<dbReference type="InterPro" id="IPR006298">
    <property type="entry name" value="BipA"/>
</dbReference>
<dbReference type="GO" id="GO:1990904">
    <property type="term" value="C:ribonucleoprotein complex"/>
    <property type="evidence" value="ECO:0007669"/>
    <property type="project" value="TreeGrafter"/>
</dbReference>
<dbReference type="CDD" id="cd03691">
    <property type="entry name" value="BipA_TypA_II"/>
    <property type="match status" value="1"/>
</dbReference>
<dbReference type="FunFam" id="3.30.70.240:FF:000002">
    <property type="entry name" value="GTP-binding protein TypA"/>
    <property type="match status" value="1"/>
</dbReference>
<dbReference type="Pfam" id="PF03144">
    <property type="entry name" value="GTP_EFTU_D2"/>
    <property type="match status" value="1"/>
</dbReference>
<dbReference type="NCBIfam" id="TIGR00231">
    <property type="entry name" value="small_GTP"/>
    <property type="match status" value="1"/>
</dbReference>
<dbReference type="Pfam" id="PF00679">
    <property type="entry name" value="EFG_C"/>
    <property type="match status" value="1"/>
</dbReference>
<dbReference type="InterPro" id="IPR035647">
    <property type="entry name" value="EFG_III/V"/>
</dbReference>
<dbReference type="InterPro" id="IPR004161">
    <property type="entry name" value="EFTu-like_2"/>
</dbReference>
<dbReference type="PANTHER" id="PTHR42908:SF8">
    <property type="entry name" value="TR-TYPE G DOMAIN-CONTAINING PROTEIN"/>
    <property type="match status" value="1"/>
</dbReference>
<evidence type="ECO:0000313" key="2">
    <source>
        <dbReference type="EMBL" id="OAE21085.1"/>
    </source>
</evidence>
<dbReference type="SUPFAM" id="SSF50447">
    <property type="entry name" value="Translation proteins"/>
    <property type="match status" value="1"/>
</dbReference>
<dbReference type="PRINTS" id="PR00315">
    <property type="entry name" value="ELONGATNFCT"/>
</dbReference>
<keyword evidence="3" id="KW-1185">Reference proteome</keyword>
<dbReference type="InterPro" id="IPR035651">
    <property type="entry name" value="BipA_V"/>
</dbReference>
<dbReference type="PANTHER" id="PTHR42908">
    <property type="entry name" value="TRANSLATION ELONGATION FACTOR-RELATED"/>
    <property type="match status" value="1"/>
</dbReference>
<sequence length="737" mass="80680">MAALTHVVTSSVCGQQWGRAGVVKSSGLSDCSPSTSGAWAGRQQLRHELHGVKVATRSVAAVRKSTTVGPAVCTLAVEDLSEPAATAAKNLKVRSDIRNIAIIAHVDHGKTTLVDSMLRQAKVFRDNQAMQERIMDSNDLERERGITILSKNTAIRYKGTKINIIDTPGHSDFGGEVERVLNMVDGVLLLVDSVEGPMPQTRFVLKKALELGHTVVVVVNKVDRPNARVDYVVNTTFELFVELNATDEQCDFQVVYASGIQGKAGLEPTNLADDLEPLFETVIRCVPEPLVSADGPLQMLVTNLDYDEHKGRICIGRVHAGTINRSQDVKVCTPDGNCRTARVSELFVYDNFIRVPVDSVAAGDICALSGLDDVMIGETLADKLEGVALPTIKVEEPTVKMSFSVNTSPFAGREGKFVTSRNLRDRLYRELERNLAMKVEDGETADTFMVSGRGTLHLTILIENMRREGYEFMIGPPKVINMEVNGKKLEPFEDATVEVPQEYVGAVVDLLGKRRGQMLDMQASGLENSTLVKYRMPTRGLLGLRNILLTASRGTAILNTQFHGFGEWAGDISTREQGSLVAFETGLATSYALFSCQERGQLCLGPGVEVYKGQIIGVHQRPGDLALNACKRKAATNVRSNKEATVVLASPLEYSLDDCVEYIQEDELVEVTPLSVRMCKNPKMQKKRSYEYHKSVEVPRCGIVGLNCSSLDAFEELNGNYSLVAILAVEESLFIPV</sequence>
<dbReference type="EMBL" id="LVLJ01003529">
    <property type="protein sequence ID" value="OAE21085.1"/>
    <property type="molecule type" value="Genomic_DNA"/>
</dbReference>
<dbReference type="Pfam" id="PF21018">
    <property type="entry name" value="BipA_C"/>
    <property type="match status" value="1"/>
</dbReference>
<dbReference type="CDD" id="cd01891">
    <property type="entry name" value="TypA_BipA"/>
    <property type="match status" value="1"/>
</dbReference>
<reference evidence="2" key="1">
    <citation type="submission" date="2016-03" db="EMBL/GenBank/DDBJ databases">
        <title>Mechanisms controlling the formation of the plant cell surface in tip-growing cells are functionally conserved among land plants.</title>
        <authorList>
            <person name="Honkanen S."/>
            <person name="Jones V.A."/>
            <person name="Morieri G."/>
            <person name="Champion C."/>
            <person name="Hetherington A.J."/>
            <person name="Kelly S."/>
            <person name="Saint-Marcoux D."/>
            <person name="Proust H."/>
            <person name="Prescott H."/>
            <person name="Dolan L."/>
        </authorList>
    </citation>
    <scope>NUCLEOTIDE SEQUENCE [LARGE SCALE GENOMIC DNA]</scope>
    <source>
        <tissue evidence="2">Whole gametophyte</tissue>
    </source>
</reference>
<dbReference type="GO" id="GO:0009409">
    <property type="term" value="P:response to cold"/>
    <property type="evidence" value="ECO:0007669"/>
    <property type="project" value="UniProtKB-ARBA"/>
</dbReference>
<dbReference type="FunFam" id="2.40.30.10:FF:000016">
    <property type="entry name" value="GTP-binding protein TypA"/>
    <property type="match status" value="1"/>
</dbReference>
<dbReference type="InterPro" id="IPR027417">
    <property type="entry name" value="P-loop_NTPase"/>
</dbReference>
<dbReference type="InterPro" id="IPR047041">
    <property type="entry name" value="BipA_GTP-bd_dom"/>
</dbReference>
<dbReference type="SUPFAM" id="SSF52540">
    <property type="entry name" value="P-loop containing nucleoside triphosphate hydrolases"/>
    <property type="match status" value="1"/>
</dbReference>
<dbReference type="GO" id="GO:0005829">
    <property type="term" value="C:cytosol"/>
    <property type="evidence" value="ECO:0007669"/>
    <property type="project" value="TreeGrafter"/>
</dbReference>
<dbReference type="NCBIfam" id="TIGR01394">
    <property type="entry name" value="TypA_BipA"/>
    <property type="match status" value="1"/>
</dbReference>
<dbReference type="Gene3D" id="3.40.50.300">
    <property type="entry name" value="P-loop containing nucleotide triphosphate hydrolases"/>
    <property type="match status" value="1"/>
</dbReference>
<dbReference type="SMART" id="SM00838">
    <property type="entry name" value="EFG_C"/>
    <property type="match status" value="1"/>
</dbReference>
<evidence type="ECO:0000313" key="3">
    <source>
        <dbReference type="Proteomes" id="UP000077202"/>
    </source>
</evidence>
<dbReference type="InterPro" id="IPR000795">
    <property type="entry name" value="T_Tr_GTP-bd_dom"/>
</dbReference>
<dbReference type="GO" id="GO:0042254">
    <property type="term" value="P:ribosome biogenesis"/>
    <property type="evidence" value="ECO:0007669"/>
    <property type="project" value="UniProtKB-ARBA"/>
</dbReference>
<accession>A0A176VMC3</accession>
<dbReference type="PROSITE" id="PS51722">
    <property type="entry name" value="G_TR_2"/>
    <property type="match status" value="1"/>
</dbReference>
<dbReference type="InterPro" id="IPR031157">
    <property type="entry name" value="G_TR_CS"/>
</dbReference>
<dbReference type="FunFam" id="2.40.50.250:FF:000001">
    <property type="entry name" value="GTP-binding protein TypA"/>
    <property type="match status" value="1"/>
</dbReference>
<dbReference type="Gene3D" id="3.30.70.240">
    <property type="match status" value="1"/>
</dbReference>